<protein>
    <submittedName>
        <fullName evidence="1">Uncharacterized protein</fullName>
    </submittedName>
</protein>
<reference evidence="2" key="1">
    <citation type="submission" date="2013-10" db="EMBL/GenBank/DDBJ databases">
        <title>Genome sequencing of Onchocerca volvulus.</title>
        <authorList>
            <person name="Cotton J."/>
            <person name="Tsai J."/>
            <person name="Stanley E."/>
            <person name="Tracey A."/>
            <person name="Holroyd N."/>
            <person name="Lustigman S."/>
            <person name="Berriman M."/>
        </authorList>
    </citation>
    <scope>NUCLEOTIDE SEQUENCE</scope>
</reference>
<dbReference type="AlphaFoldDB" id="A0A8R1TN30"/>
<accession>A0A8R1TN30</accession>
<keyword evidence="2" id="KW-1185">Reference proteome</keyword>
<dbReference type="Proteomes" id="UP000024404">
    <property type="component" value="Unassembled WGS sequence"/>
</dbReference>
<evidence type="ECO:0000313" key="2">
    <source>
        <dbReference type="Proteomes" id="UP000024404"/>
    </source>
</evidence>
<evidence type="ECO:0000313" key="1">
    <source>
        <dbReference type="EnsemblMetazoa" id="OVOC12808.1"/>
    </source>
</evidence>
<proteinExistence type="predicted"/>
<dbReference type="EMBL" id="CMVM020000748">
    <property type="status" value="NOT_ANNOTATED_CDS"/>
    <property type="molecule type" value="Genomic_DNA"/>
</dbReference>
<organism evidence="1 2">
    <name type="scientific">Onchocerca volvulus</name>
    <dbReference type="NCBI Taxonomy" id="6282"/>
    <lineage>
        <taxon>Eukaryota</taxon>
        <taxon>Metazoa</taxon>
        <taxon>Ecdysozoa</taxon>
        <taxon>Nematoda</taxon>
        <taxon>Chromadorea</taxon>
        <taxon>Rhabditida</taxon>
        <taxon>Spirurina</taxon>
        <taxon>Spiruromorpha</taxon>
        <taxon>Filarioidea</taxon>
        <taxon>Onchocercidae</taxon>
        <taxon>Onchocerca</taxon>
    </lineage>
</organism>
<sequence>MLKNAFVRVECRKCNLGLDYGFNFSKSAVAVNEVSKKCSKSEKGKLPPKTTDTLDYYNLIFGKVS</sequence>
<name>A0A8R1TN30_ONCVO</name>
<dbReference type="EnsemblMetazoa" id="OVOC12808.1">
    <property type="protein sequence ID" value="OVOC12808.1"/>
    <property type="gene ID" value="WBGene00249617"/>
</dbReference>
<reference evidence="1" key="2">
    <citation type="submission" date="2022-06" db="UniProtKB">
        <authorList>
            <consortium name="EnsemblMetazoa"/>
        </authorList>
    </citation>
    <scope>IDENTIFICATION</scope>
</reference>